<dbReference type="Pfam" id="PF00651">
    <property type="entry name" value="BTB"/>
    <property type="match status" value="1"/>
</dbReference>
<sequence>MASTMTSDPKTIVPVIVTITDSHDVVLRVTEYDNSGKVDKDGKYKIKTIVDFQATRQNLIDVSPVFKTLLTTRNFAEAGQYIINLKEHVPEAIEVILCAIYGKDSVWEASATGQEVALRTLKLEPIYLWEVMDSNHSFMIEFHNLDAWFTLWYKSVGLRFDADVMMYPCFQFRHAEGFLRATKAMVYHYHHIKERGNSKHNDLCLPPRVLRKFHRELYLSIF</sequence>
<dbReference type="InParanoid" id="A0A074YZN1"/>
<proteinExistence type="predicted"/>
<feature type="domain" description="BTB" evidence="1">
    <location>
        <begin position="51"/>
        <end position="104"/>
    </location>
</feature>
<accession>A0A074YZN1</accession>
<organism evidence="2 3">
    <name type="scientific">Aureobasidium subglaciale (strain EXF-2481)</name>
    <name type="common">Aureobasidium pullulans var. subglaciale</name>
    <dbReference type="NCBI Taxonomy" id="1043005"/>
    <lineage>
        <taxon>Eukaryota</taxon>
        <taxon>Fungi</taxon>
        <taxon>Dikarya</taxon>
        <taxon>Ascomycota</taxon>
        <taxon>Pezizomycotina</taxon>
        <taxon>Dothideomycetes</taxon>
        <taxon>Dothideomycetidae</taxon>
        <taxon>Dothideales</taxon>
        <taxon>Saccotheciaceae</taxon>
        <taxon>Aureobasidium</taxon>
    </lineage>
</organism>
<dbReference type="STRING" id="1043005.A0A074YZN1"/>
<evidence type="ECO:0000313" key="2">
    <source>
        <dbReference type="EMBL" id="KEQ92351.1"/>
    </source>
</evidence>
<protein>
    <recommendedName>
        <fullName evidence="1">BTB domain-containing protein</fullName>
    </recommendedName>
</protein>
<dbReference type="GeneID" id="25367256"/>
<keyword evidence="3" id="KW-1185">Reference proteome</keyword>
<name>A0A074YZN1_AURSE</name>
<dbReference type="Gene3D" id="3.30.710.10">
    <property type="entry name" value="Potassium Channel Kv1.1, Chain A"/>
    <property type="match status" value="1"/>
</dbReference>
<dbReference type="OrthoDB" id="268428at2759"/>
<evidence type="ECO:0000313" key="3">
    <source>
        <dbReference type="Proteomes" id="UP000030641"/>
    </source>
</evidence>
<dbReference type="AlphaFoldDB" id="A0A074YZN1"/>
<dbReference type="EMBL" id="KL584771">
    <property type="protein sequence ID" value="KEQ92351.1"/>
    <property type="molecule type" value="Genomic_DNA"/>
</dbReference>
<gene>
    <name evidence="2" type="ORF">AUEXF2481DRAFT_428819</name>
</gene>
<evidence type="ECO:0000259" key="1">
    <source>
        <dbReference type="Pfam" id="PF00651"/>
    </source>
</evidence>
<dbReference type="Proteomes" id="UP000030641">
    <property type="component" value="Unassembled WGS sequence"/>
</dbReference>
<dbReference type="InterPro" id="IPR000210">
    <property type="entry name" value="BTB/POZ_dom"/>
</dbReference>
<dbReference type="InterPro" id="IPR011333">
    <property type="entry name" value="SKP1/BTB/POZ_sf"/>
</dbReference>
<dbReference type="RefSeq" id="XP_013340897.1">
    <property type="nucleotide sequence ID" value="XM_013485443.1"/>
</dbReference>
<dbReference type="HOGENOM" id="CLU_1245124_0_0_1"/>
<reference evidence="2 3" key="1">
    <citation type="journal article" date="2014" name="BMC Genomics">
        <title>Genome sequencing of four Aureobasidium pullulans varieties: biotechnological potential, stress tolerance, and description of new species.</title>
        <authorList>
            <person name="Gostin Ar C."/>
            <person name="Ohm R.A."/>
            <person name="Kogej T."/>
            <person name="Sonjak S."/>
            <person name="Turk M."/>
            <person name="Zajc J."/>
            <person name="Zalar P."/>
            <person name="Grube M."/>
            <person name="Sun H."/>
            <person name="Han J."/>
            <person name="Sharma A."/>
            <person name="Chiniquy J."/>
            <person name="Ngan C.Y."/>
            <person name="Lipzen A."/>
            <person name="Barry K."/>
            <person name="Grigoriev I.V."/>
            <person name="Gunde-Cimerman N."/>
        </authorList>
    </citation>
    <scope>NUCLEOTIDE SEQUENCE [LARGE SCALE GENOMIC DNA]</scope>
    <source>
        <strain evidence="2 3">EXF-2481</strain>
    </source>
</reference>